<dbReference type="InterPro" id="IPR050994">
    <property type="entry name" value="At_inactive_RLKs"/>
</dbReference>
<dbReference type="Proteomes" id="UP000051580">
    <property type="component" value="Unassembled WGS sequence"/>
</dbReference>
<feature type="region of interest" description="Disordered" evidence="1">
    <location>
        <begin position="427"/>
        <end position="451"/>
    </location>
</feature>
<dbReference type="EMBL" id="AZFS01000064">
    <property type="protein sequence ID" value="KRL93266.1"/>
    <property type="molecule type" value="Genomic_DNA"/>
</dbReference>
<evidence type="ECO:0000256" key="1">
    <source>
        <dbReference type="SAM" id="MobiDB-lite"/>
    </source>
</evidence>
<dbReference type="PANTHER" id="PTHR48010">
    <property type="entry name" value="OS05G0588300 PROTEIN"/>
    <property type="match status" value="1"/>
</dbReference>
<dbReference type="Gene3D" id="1.50.10.10">
    <property type="match status" value="1"/>
</dbReference>
<dbReference type="SUPFAM" id="SSF48208">
    <property type="entry name" value="Six-hairpin glycosidases"/>
    <property type="match status" value="1"/>
</dbReference>
<dbReference type="InterPro" id="IPR001611">
    <property type="entry name" value="Leu-rich_rpt"/>
</dbReference>
<evidence type="ECO:0000313" key="2">
    <source>
        <dbReference type="EMBL" id="KRL93266.1"/>
    </source>
</evidence>
<evidence type="ECO:0000313" key="3">
    <source>
        <dbReference type="Proteomes" id="UP000051580"/>
    </source>
</evidence>
<protein>
    <submittedName>
        <fullName evidence="2">Uncharacterized protein</fullName>
    </submittedName>
</protein>
<name>A0A0R1UQR9_9LACO</name>
<comment type="caution">
    <text evidence="2">The sequence shown here is derived from an EMBL/GenBank/DDBJ whole genome shotgun (WGS) entry which is preliminary data.</text>
</comment>
<dbReference type="Gene3D" id="3.80.10.10">
    <property type="entry name" value="Ribonuclease Inhibitor"/>
    <property type="match status" value="1"/>
</dbReference>
<feature type="compositionally biased region" description="Polar residues" evidence="1">
    <location>
        <begin position="438"/>
        <end position="451"/>
    </location>
</feature>
<dbReference type="InterPro" id="IPR032675">
    <property type="entry name" value="LRR_dom_sf"/>
</dbReference>
<dbReference type="GO" id="GO:0005975">
    <property type="term" value="P:carbohydrate metabolic process"/>
    <property type="evidence" value="ECO:0007669"/>
    <property type="project" value="InterPro"/>
</dbReference>
<dbReference type="PANTHER" id="PTHR48010:SF55">
    <property type="entry name" value="OS01G0607900 PROTEIN"/>
    <property type="match status" value="1"/>
</dbReference>
<dbReference type="InterPro" id="IPR012341">
    <property type="entry name" value="6hp_glycosidase-like_sf"/>
</dbReference>
<keyword evidence="3" id="KW-1185">Reference proteome</keyword>
<proteinExistence type="predicted"/>
<dbReference type="STRING" id="1423753.FD28_GL001138"/>
<sequence length="808" mass="86465">MANLFLQFSVLNLSNNDISGDLSQFPVTKWSKLKQLQLKENQLTGSIPENWAGLTNLNILELSSNQLSGTLDNISQLADLTEIYLDKDGFTGNIPAACFTSNLTHFEANGNQLSGSLPATLSKATNLKWLDVAANQLTGNLPDLSNNQQLTTLAYSNNQITSGRAAAGSSGTYQDWRISAPDWQTSHDGKTMTLDLSKYYGGEQGQSGYSNLGIEPAGGQTGVTLDKTDPDHPLLTIDTASTNVTNGDFSFYLFDQAGSQAVFKQSMNYMAQVAVPITLAIPKTYAIDTGTDDKIDFASKVGAGDKIGFVSPKVGAGVVPATNFKLGVSSTNAVGDSYQLTAQTTGLTSAGHTLPIYYSNGQHSTLLTDVAQSIYDYQPTLADDTTTVGDSSDATKGNLSTEVGSTAYKGTYTGDVTYTLASAPADDPTTAAKTSDAGQISPTTVSQMSPTLSGLPLEQEATRAKLQADMTKFVPKLADTDGVLYSGYLASQGKTDSPYQELTESSGLWLLSLAMAGDESDFDTALSGIKARFYDSDTHTFNWQAKGQDHTVTQGSASIDDLRIIQALLVMNRKSPNNDRTALISELIDGFTKYDMNAYYQMIDGYSTKDGQEKRIRLDYLDLATLKTIYEAKGLGTTTGTAGGTAYQQQLKLIKDSYISDQLPMFNTYYNYSTGSYQVSDDNVSGQINVTDGLLTMLNLAKVGELPQTSLDWITAHTTADEKIYNDYNLDGSPASPYDAASNYAYVAQIAVALGDTKLYGQALTKLNAMTSTDTTSPLYGSAEAGGESYAFNDLNMLLAYNSVIAGS</sequence>
<dbReference type="PATRIC" id="fig|1423753.3.peg.1185"/>
<dbReference type="Pfam" id="PF13855">
    <property type="entry name" value="LRR_8"/>
    <property type="match status" value="1"/>
</dbReference>
<feature type="compositionally biased region" description="Low complexity" evidence="1">
    <location>
        <begin position="427"/>
        <end position="437"/>
    </location>
</feature>
<gene>
    <name evidence="2" type="ORF">FD28_GL001138</name>
</gene>
<reference evidence="2 3" key="1">
    <citation type="journal article" date="2015" name="Genome Announc.">
        <title>Expanding the biotechnology potential of lactobacilli through comparative genomics of 213 strains and associated genera.</title>
        <authorList>
            <person name="Sun Z."/>
            <person name="Harris H.M."/>
            <person name="McCann A."/>
            <person name="Guo C."/>
            <person name="Argimon S."/>
            <person name="Zhang W."/>
            <person name="Yang X."/>
            <person name="Jeffery I.B."/>
            <person name="Cooney J.C."/>
            <person name="Kagawa T.F."/>
            <person name="Liu W."/>
            <person name="Song Y."/>
            <person name="Salvetti E."/>
            <person name="Wrobel A."/>
            <person name="Rasinkangas P."/>
            <person name="Parkhill J."/>
            <person name="Rea M.C."/>
            <person name="O'Sullivan O."/>
            <person name="Ritari J."/>
            <person name="Douillard F.P."/>
            <person name="Paul Ross R."/>
            <person name="Yang R."/>
            <person name="Briner A.E."/>
            <person name="Felis G.E."/>
            <person name="de Vos W.M."/>
            <person name="Barrangou R."/>
            <person name="Klaenhammer T.R."/>
            <person name="Caufield P.W."/>
            <person name="Cui Y."/>
            <person name="Zhang H."/>
            <person name="O'Toole P.W."/>
        </authorList>
    </citation>
    <scope>NUCLEOTIDE SEQUENCE [LARGE SCALE GENOMIC DNA]</scope>
    <source>
        <strain evidence="2 3">DSM 16381</strain>
    </source>
</reference>
<dbReference type="InterPro" id="IPR008928">
    <property type="entry name" value="6-hairpin_glycosidase_sf"/>
</dbReference>
<organism evidence="2 3">
    <name type="scientific">Levilactobacillus hammesii DSM 16381</name>
    <dbReference type="NCBI Taxonomy" id="1423753"/>
    <lineage>
        <taxon>Bacteria</taxon>
        <taxon>Bacillati</taxon>
        <taxon>Bacillota</taxon>
        <taxon>Bacilli</taxon>
        <taxon>Lactobacillales</taxon>
        <taxon>Lactobacillaceae</taxon>
        <taxon>Levilactobacillus</taxon>
    </lineage>
</organism>
<dbReference type="AlphaFoldDB" id="A0A0R1UQR9"/>
<dbReference type="SUPFAM" id="SSF52058">
    <property type="entry name" value="L domain-like"/>
    <property type="match status" value="1"/>
</dbReference>
<accession>A0A0R1UQR9</accession>